<keyword evidence="4" id="KW-1185">Reference proteome</keyword>
<dbReference type="PANTHER" id="PTHR46444">
    <property type="entry name" value="DCD (DEVELOPMENT AND CELL DEATH) DOMAIN PROTEIN-RELATED"/>
    <property type="match status" value="1"/>
</dbReference>
<sequence>MEEDVMGNNEDTAGIDKDNKRDSLGKDEYEGNDEDKNIEKLEAITNQTTKKSMKGNTRKRKVNENPEGKGEIKQVLKKVASEGKVNEYCGNLASKGDNNQDSKETEMGNLVSTCDDESSKKVTPGDEAKMIPEKLSSEGRDIPEQVDSMGMIFMCNSETKKDCYGYKVVGLPANKREMVEKVYEGMKLFLYDVDLKLMYGIYKAAENGGFSIEPKAFKSQFPSQVRFSIVDDCLPLAEEKFREVIKTSYYTKTKFDCKLTSEQVNNLCKLFISASKASGIQLKSETSTMDKTSLTKGRRMDKSRQPEHVRQIKWMEVPRYHSHPHLLERDVVTTPLLPLAWPQNSLPLPAGQSHNRTLENGVYGCDTMTHNRDTSREGRLVDPHDSYRRDKLLNPDIYRGEALAEHYDYPRQDGLVEHREYQLVNVEAGLQDVVNHHPYALYSKNLSSQDPVYPPHPTYNPPPGLRPEYSLGSLLTEYSSTSGMPPEYHSSPNSLPAFHYHQPVYSQDPVYSPHPTYNPPPGLRPEYRLRSLLTEYSSTRGMPPEYHSSPNSLPAFHYHQPVYSQDPVYSPHPMYNPPPGLRPEYRLGSLLSEYSSTRGIPPEYHSSPNSLPAFHYHQPVYSQDHLYSPHPTYNPPPSLRPEYRLGSLLSGYSSTRGMPPEYHSSPNSLPAFHYHQPVYRY</sequence>
<evidence type="ECO:0000259" key="2">
    <source>
        <dbReference type="PROSITE" id="PS51222"/>
    </source>
</evidence>
<dbReference type="Pfam" id="PF10539">
    <property type="entry name" value="Dev_Cell_Death"/>
    <property type="match status" value="1"/>
</dbReference>
<dbReference type="PROSITE" id="PS51222">
    <property type="entry name" value="DCD"/>
    <property type="match status" value="1"/>
</dbReference>
<evidence type="ECO:0000256" key="1">
    <source>
        <dbReference type="SAM" id="MobiDB-lite"/>
    </source>
</evidence>
<evidence type="ECO:0000313" key="4">
    <source>
        <dbReference type="Proteomes" id="UP001234989"/>
    </source>
</evidence>
<feature type="domain" description="DCD" evidence="2">
    <location>
        <begin position="146"/>
        <end position="273"/>
    </location>
</feature>
<gene>
    <name evidence="3" type="ORF">MTR67_029295</name>
</gene>
<dbReference type="AlphaFoldDB" id="A0AAF0RAV9"/>
<feature type="region of interest" description="Disordered" evidence="1">
    <location>
        <begin position="92"/>
        <end position="125"/>
    </location>
</feature>
<accession>A0AAF0RAV9</accession>
<dbReference type="PANTHER" id="PTHR46444:SF18">
    <property type="entry name" value="DCD DOMAIN-CONTAINING PROTEIN"/>
    <property type="match status" value="1"/>
</dbReference>
<feature type="compositionally biased region" description="Basic and acidic residues" evidence="1">
    <location>
        <begin position="14"/>
        <end position="42"/>
    </location>
</feature>
<feature type="region of interest" description="Disordered" evidence="1">
    <location>
        <begin position="1"/>
        <end position="73"/>
    </location>
</feature>
<name>A0AAF0RAV9_SOLVR</name>
<reference evidence="3" key="1">
    <citation type="submission" date="2023-08" db="EMBL/GenBank/DDBJ databases">
        <title>A de novo genome assembly of Solanum verrucosum Schlechtendal, a Mexican diploid species geographically isolated from the other diploid A-genome species in potato relatives.</title>
        <authorList>
            <person name="Hosaka K."/>
        </authorList>
    </citation>
    <scope>NUCLEOTIDE SEQUENCE</scope>
    <source>
        <tissue evidence="3">Young leaves</tissue>
    </source>
</reference>
<evidence type="ECO:0000313" key="3">
    <source>
        <dbReference type="EMBL" id="WMV35910.1"/>
    </source>
</evidence>
<feature type="compositionally biased region" description="Basic and acidic residues" evidence="1">
    <location>
        <begin position="62"/>
        <end position="73"/>
    </location>
</feature>
<organism evidence="3 4">
    <name type="scientific">Solanum verrucosum</name>
    <dbReference type="NCBI Taxonomy" id="315347"/>
    <lineage>
        <taxon>Eukaryota</taxon>
        <taxon>Viridiplantae</taxon>
        <taxon>Streptophyta</taxon>
        <taxon>Embryophyta</taxon>
        <taxon>Tracheophyta</taxon>
        <taxon>Spermatophyta</taxon>
        <taxon>Magnoliopsida</taxon>
        <taxon>eudicotyledons</taxon>
        <taxon>Gunneridae</taxon>
        <taxon>Pentapetalae</taxon>
        <taxon>asterids</taxon>
        <taxon>lamiids</taxon>
        <taxon>Solanales</taxon>
        <taxon>Solanaceae</taxon>
        <taxon>Solanoideae</taxon>
        <taxon>Solaneae</taxon>
        <taxon>Solanum</taxon>
    </lineage>
</organism>
<dbReference type="EMBL" id="CP133617">
    <property type="protein sequence ID" value="WMV35910.1"/>
    <property type="molecule type" value="Genomic_DNA"/>
</dbReference>
<feature type="compositionally biased region" description="Basic residues" evidence="1">
    <location>
        <begin position="51"/>
        <end position="61"/>
    </location>
</feature>
<dbReference type="InterPro" id="IPR013989">
    <property type="entry name" value="Dev_and_cell_death_domain"/>
</dbReference>
<dbReference type="Proteomes" id="UP001234989">
    <property type="component" value="Chromosome 6"/>
</dbReference>
<dbReference type="SMART" id="SM00767">
    <property type="entry name" value="DCD"/>
    <property type="match status" value="1"/>
</dbReference>
<protein>
    <recommendedName>
        <fullName evidence="2">DCD domain-containing protein</fullName>
    </recommendedName>
</protein>
<proteinExistence type="predicted"/>